<dbReference type="Gene3D" id="1.25.40.10">
    <property type="entry name" value="Tetratricopeptide repeat domain"/>
    <property type="match status" value="1"/>
</dbReference>
<dbReference type="PROSITE" id="PS51724">
    <property type="entry name" value="SPOR"/>
    <property type="match status" value="1"/>
</dbReference>
<dbReference type="SUPFAM" id="SSF81901">
    <property type="entry name" value="HCP-like"/>
    <property type="match status" value="1"/>
</dbReference>
<dbReference type="PANTHER" id="PTHR45011:SF1">
    <property type="entry name" value="DAP3-BINDING CELL DEATH ENHANCER 1"/>
    <property type="match status" value="1"/>
</dbReference>
<organism evidence="3 4">
    <name type="scientific">Novosphingobium colocasiae</name>
    <dbReference type="NCBI Taxonomy" id="1256513"/>
    <lineage>
        <taxon>Bacteria</taxon>
        <taxon>Pseudomonadati</taxon>
        <taxon>Pseudomonadota</taxon>
        <taxon>Alphaproteobacteria</taxon>
        <taxon>Sphingomonadales</taxon>
        <taxon>Sphingomonadaceae</taxon>
        <taxon>Novosphingobium</taxon>
    </lineage>
</organism>
<evidence type="ECO:0000313" key="4">
    <source>
        <dbReference type="Proteomes" id="UP000648075"/>
    </source>
</evidence>
<dbReference type="InterPro" id="IPR006597">
    <property type="entry name" value="Sel1-like"/>
</dbReference>
<dbReference type="RefSeq" id="WP_189620942.1">
    <property type="nucleotide sequence ID" value="NZ_BMZA01000005.1"/>
</dbReference>
<feature type="domain" description="SPOR" evidence="2">
    <location>
        <begin position="292"/>
        <end position="370"/>
    </location>
</feature>
<protein>
    <recommendedName>
        <fullName evidence="2">SPOR domain-containing protein</fullName>
    </recommendedName>
</protein>
<dbReference type="Pfam" id="PF05036">
    <property type="entry name" value="SPOR"/>
    <property type="match status" value="1"/>
</dbReference>
<comment type="caution">
    <text evidence="3">The sequence shown here is derived from an EMBL/GenBank/DDBJ whole genome shotgun (WGS) entry which is preliminary data.</text>
</comment>
<dbReference type="InterPro" id="IPR052748">
    <property type="entry name" value="ISR_Activator"/>
</dbReference>
<dbReference type="SMART" id="SM00671">
    <property type="entry name" value="SEL1"/>
    <property type="match status" value="2"/>
</dbReference>
<dbReference type="InterPro" id="IPR007730">
    <property type="entry name" value="SPOR-like_dom"/>
</dbReference>
<dbReference type="Pfam" id="PF08238">
    <property type="entry name" value="Sel1"/>
    <property type="match status" value="2"/>
</dbReference>
<keyword evidence="4" id="KW-1185">Reference proteome</keyword>
<reference evidence="3" key="2">
    <citation type="submission" date="2020-09" db="EMBL/GenBank/DDBJ databases">
        <authorList>
            <person name="Sun Q."/>
            <person name="Kim S."/>
        </authorList>
    </citation>
    <scope>NUCLEOTIDE SEQUENCE</scope>
    <source>
        <strain evidence="3">KCTC 32255</strain>
    </source>
</reference>
<feature type="compositionally biased region" description="Low complexity" evidence="1">
    <location>
        <begin position="219"/>
        <end position="233"/>
    </location>
</feature>
<feature type="region of interest" description="Disordered" evidence="1">
    <location>
        <begin position="219"/>
        <end position="241"/>
    </location>
</feature>
<reference evidence="3" key="1">
    <citation type="journal article" date="2014" name="Int. J. Syst. Evol. Microbiol.">
        <title>Complete genome sequence of Corynebacterium casei LMG S-19264T (=DSM 44701T), isolated from a smear-ripened cheese.</title>
        <authorList>
            <consortium name="US DOE Joint Genome Institute (JGI-PGF)"/>
            <person name="Walter F."/>
            <person name="Albersmeier A."/>
            <person name="Kalinowski J."/>
            <person name="Ruckert C."/>
        </authorList>
    </citation>
    <scope>NUCLEOTIDE SEQUENCE</scope>
    <source>
        <strain evidence="3">KCTC 32255</strain>
    </source>
</reference>
<proteinExistence type="predicted"/>
<dbReference type="EMBL" id="BMZA01000005">
    <property type="protein sequence ID" value="GGZ04127.1"/>
    <property type="molecule type" value="Genomic_DNA"/>
</dbReference>
<evidence type="ECO:0000313" key="3">
    <source>
        <dbReference type="EMBL" id="GGZ04127.1"/>
    </source>
</evidence>
<dbReference type="SUPFAM" id="SSF110997">
    <property type="entry name" value="Sporulation related repeat"/>
    <property type="match status" value="1"/>
</dbReference>
<dbReference type="InterPro" id="IPR011990">
    <property type="entry name" value="TPR-like_helical_dom_sf"/>
</dbReference>
<evidence type="ECO:0000259" key="2">
    <source>
        <dbReference type="PROSITE" id="PS51724"/>
    </source>
</evidence>
<dbReference type="InterPro" id="IPR036680">
    <property type="entry name" value="SPOR-like_sf"/>
</dbReference>
<gene>
    <name evidence="3" type="ORF">GCM10011614_18900</name>
</gene>
<accession>A0A918PEW1</accession>
<evidence type="ECO:0000256" key="1">
    <source>
        <dbReference type="SAM" id="MobiDB-lite"/>
    </source>
</evidence>
<dbReference type="Proteomes" id="UP000648075">
    <property type="component" value="Unassembled WGS sequence"/>
</dbReference>
<sequence length="370" mass="37573">MLAGSLTGGLILAAPALADVKAGVDAWSAGDFDRAVRAWQPLADSGDADAQFNLAQAYKMGRGVPMDLDKAEQLYCAAGRQGHAQASDICGLLLFQRGERAQAMPFLRGAADRGDPRAQYILGVAHFNGDIVEKDWVRAYALVSLAQQAGLPQATGALKQMDEHIPLPDRQKAVLLSLQLASAADATRARETTAASLGTAPVNPPATARPAAVAVAGPTSVPVTTTPSPRPAAIAKGPSGAGADFTRPTVHAGLPPAATPKPAPAPAPAKVPAPAKAVVKPPVVAATPARAPSPAGAWRVQLGAFGVAGNAQALWSKIGGRPELAGHPRLLVPAGKLTKLQAGGFASEADASAACRKLTAGGFTCIPTRE</sequence>
<dbReference type="AlphaFoldDB" id="A0A918PEW1"/>
<name>A0A918PEW1_9SPHN</name>
<dbReference type="Gene3D" id="3.30.70.1070">
    <property type="entry name" value="Sporulation related repeat"/>
    <property type="match status" value="1"/>
</dbReference>
<dbReference type="GO" id="GO:0042834">
    <property type="term" value="F:peptidoglycan binding"/>
    <property type="evidence" value="ECO:0007669"/>
    <property type="project" value="InterPro"/>
</dbReference>
<dbReference type="PANTHER" id="PTHR45011">
    <property type="entry name" value="DAP3-BINDING CELL DEATH ENHANCER 1"/>
    <property type="match status" value="1"/>
</dbReference>